<dbReference type="GO" id="GO:0016020">
    <property type="term" value="C:membrane"/>
    <property type="evidence" value="ECO:0007669"/>
    <property type="project" value="UniProtKB-SubCell"/>
</dbReference>
<dbReference type="Gene3D" id="3.40.50.1820">
    <property type="entry name" value="alpha/beta hydrolase"/>
    <property type="match status" value="1"/>
</dbReference>
<evidence type="ECO:0000256" key="6">
    <source>
        <dbReference type="ARBA" id="ARBA00023136"/>
    </source>
</evidence>
<evidence type="ECO:0000313" key="8">
    <source>
        <dbReference type="Proteomes" id="UP000756346"/>
    </source>
</evidence>
<proteinExistence type="predicted"/>
<dbReference type="AlphaFoldDB" id="A0A9P8XPT7"/>
<name>A0A9P8XPT7_9PEZI</name>
<dbReference type="RefSeq" id="XP_046003997.1">
    <property type="nucleotide sequence ID" value="XM_046151030.1"/>
</dbReference>
<evidence type="ECO:0008006" key="9">
    <source>
        <dbReference type="Google" id="ProtNLM"/>
    </source>
</evidence>
<dbReference type="SUPFAM" id="SSF53474">
    <property type="entry name" value="alpha/beta-Hydrolases"/>
    <property type="match status" value="1"/>
</dbReference>
<dbReference type="InterPro" id="IPR029058">
    <property type="entry name" value="AB_hydrolase_fold"/>
</dbReference>
<evidence type="ECO:0000256" key="1">
    <source>
        <dbReference type="ARBA" id="ARBA00004173"/>
    </source>
</evidence>
<protein>
    <recommendedName>
        <fullName evidence="9">DUF676 domain-containing protein</fullName>
    </recommendedName>
</protein>
<comment type="subcellular location">
    <subcellularLocation>
        <location evidence="2">Endoplasmic reticulum</location>
    </subcellularLocation>
    <subcellularLocation>
        <location evidence="3">Membrane</location>
    </subcellularLocation>
    <subcellularLocation>
        <location evidence="1">Mitochondrion</location>
    </subcellularLocation>
</comment>
<organism evidence="7 8">
    <name type="scientific">Microdochium trichocladiopsis</name>
    <dbReference type="NCBI Taxonomy" id="1682393"/>
    <lineage>
        <taxon>Eukaryota</taxon>
        <taxon>Fungi</taxon>
        <taxon>Dikarya</taxon>
        <taxon>Ascomycota</taxon>
        <taxon>Pezizomycotina</taxon>
        <taxon>Sordariomycetes</taxon>
        <taxon>Xylariomycetidae</taxon>
        <taxon>Xylariales</taxon>
        <taxon>Microdochiaceae</taxon>
        <taxon>Microdochium</taxon>
    </lineage>
</organism>
<dbReference type="EMBL" id="JAGTJQ010000018">
    <property type="protein sequence ID" value="KAH7009369.1"/>
    <property type="molecule type" value="Genomic_DNA"/>
</dbReference>
<dbReference type="GeneID" id="70180576"/>
<evidence type="ECO:0000256" key="3">
    <source>
        <dbReference type="ARBA" id="ARBA00004370"/>
    </source>
</evidence>
<reference evidence="7" key="1">
    <citation type="journal article" date="2021" name="Nat. Commun.">
        <title>Genetic determinants of endophytism in the Arabidopsis root mycobiome.</title>
        <authorList>
            <person name="Mesny F."/>
            <person name="Miyauchi S."/>
            <person name="Thiergart T."/>
            <person name="Pickel B."/>
            <person name="Atanasova L."/>
            <person name="Karlsson M."/>
            <person name="Huettel B."/>
            <person name="Barry K.W."/>
            <person name="Haridas S."/>
            <person name="Chen C."/>
            <person name="Bauer D."/>
            <person name="Andreopoulos W."/>
            <person name="Pangilinan J."/>
            <person name="LaButti K."/>
            <person name="Riley R."/>
            <person name="Lipzen A."/>
            <person name="Clum A."/>
            <person name="Drula E."/>
            <person name="Henrissat B."/>
            <person name="Kohler A."/>
            <person name="Grigoriev I.V."/>
            <person name="Martin F.M."/>
            <person name="Hacquard S."/>
        </authorList>
    </citation>
    <scope>NUCLEOTIDE SEQUENCE</scope>
    <source>
        <strain evidence="7">MPI-CAGE-CH-0230</strain>
    </source>
</reference>
<dbReference type="GO" id="GO:0005783">
    <property type="term" value="C:endoplasmic reticulum"/>
    <property type="evidence" value="ECO:0007669"/>
    <property type="project" value="UniProtKB-SubCell"/>
</dbReference>
<dbReference type="OrthoDB" id="1658288at2759"/>
<keyword evidence="5" id="KW-0496">Mitochondrion</keyword>
<dbReference type="PANTHER" id="PTHR48182:SF2">
    <property type="entry name" value="PROTEIN SERAC1"/>
    <property type="match status" value="1"/>
</dbReference>
<dbReference type="Proteomes" id="UP000756346">
    <property type="component" value="Unassembled WGS sequence"/>
</dbReference>
<keyword evidence="4" id="KW-0256">Endoplasmic reticulum</keyword>
<evidence type="ECO:0000256" key="2">
    <source>
        <dbReference type="ARBA" id="ARBA00004240"/>
    </source>
</evidence>
<sequence length="360" mass="39430">FRIRGVPRDWDAEKLQSFLRKEEFRPQDGMAGPVVRSLADKVGGRSRVGTVTFQRGPPAPQTGGKWAIPLPPSSAATQPSRSSRQLHLTLDNDFHGITTLCSPPSEDHKLDILAISGLGRHAFGSFEQRGGEHMWLRDALPYDFTLEGNDRPIARVMTYGYNSSIPQSNSMQNLEDLAASFHSSLLALAGTYIKPVLVIAHSLGNLIIKQALISLSRSESRHDQLLLGAVYGVVFFGVPHDGMDISSLIPMVGDQPNRFLVESIGHVISQILSTQRREFHAALGGKSDSEVFCFYETLQSPTVQQVIVQHALVEIRRLSILPHEVCCAGWNVAADDLWTRASALKACQPGRLTQSAFTGG</sequence>
<comment type="caution">
    <text evidence="7">The sequence shown here is derived from an EMBL/GenBank/DDBJ whole genome shotgun (WGS) entry which is preliminary data.</text>
</comment>
<accession>A0A9P8XPT7</accession>
<evidence type="ECO:0000313" key="7">
    <source>
        <dbReference type="EMBL" id="KAH7009369.1"/>
    </source>
</evidence>
<evidence type="ECO:0000256" key="5">
    <source>
        <dbReference type="ARBA" id="ARBA00023128"/>
    </source>
</evidence>
<keyword evidence="6" id="KW-0472">Membrane</keyword>
<gene>
    <name evidence="7" type="ORF">B0I36DRAFT_257614</name>
</gene>
<dbReference type="PANTHER" id="PTHR48182">
    <property type="entry name" value="PROTEIN SERAC1"/>
    <property type="match status" value="1"/>
</dbReference>
<dbReference type="GO" id="GO:0005739">
    <property type="term" value="C:mitochondrion"/>
    <property type="evidence" value="ECO:0007669"/>
    <property type="project" value="UniProtKB-SubCell"/>
</dbReference>
<feature type="non-terminal residue" evidence="7">
    <location>
        <position position="1"/>
    </location>
</feature>
<evidence type="ECO:0000256" key="4">
    <source>
        <dbReference type="ARBA" id="ARBA00022824"/>
    </source>
</evidence>
<keyword evidence="8" id="KW-1185">Reference proteome</keyword>
<dbReference type="InterPro" id="IPR052374">
    <property type="entry name" value="SERAC1"/>
</dbReference>